<evidence type="ECO:0000256" key="4">
    <source>
        <dbReference type="SAM" id="SignalP"/>
    </source>
</evidence>
<dbReference type="HOGENOM" id="CLU_316392_0_0_10"/>
<dbReference type="GO" id="GO:0009279">
    <property type="term" value="C:cell outer membrane"/>
    <property type="evidence" value="ECO:0007669"/>
    <property type="project" value="UniProtKB-SubCell"/>
</dbReference>
<evidence type="ECO:0000256" key="2">
    <source>
        <dbReference type="ARBA" id="ARBA00023136"/>
    </source>
</evidence>
<proteinExistence type="predicted"/>
<keyword evidence="4" id="KW-0732">Signal</keyword>
<dbReference type="STRING" id="862515.HMPREF0658_0030"/>
<dbReference type="eggNOG" id="COG1629">
    <property type="taxonomic scope" value="Bacteria"/>
</dbReference>
<name>E0NPC9_9BACT</name>
<dbReference type="SUPFAM" id="SSF56935">
    <property type="entry name" value="Porins"/>
    <property type="match status" value="1"/>
</dbReference>
<evidence type="ECO:0000313" key="6">
    <source>
        <dbReference type="Proteomes" id="UP000004394"/>
    </source>
</evidence>
<dbReference type="EMBL" id="AEEI01000002">
    <property type="protein sequence ID" value="EFM03044.1"/>
    <property type="molecule type" value="Genomic_DNA"/>
</dbReference>
<dbReference type="Gene3D" id="2.40.170.20">
    <property type="entry name" value="TonB-dependent receptor, beta-barrel domain"/>
    <property type="match status" value="1"/>
</dbReference>
<dbReference type="Proteomes" id="UP000004394">
    <property type="component" value="Unassembled WGS sequence"/>
</dbReference>
<feature type="chain" id="PRO_5003138097" evidence="4">
    <location>
        <begin position="21"/>
        <end position="842"/>
    </location>
</feature>
<comment type="caution">
    <text evidence="5">The sequence shown here is derived from an EMBL/GenBank/DDBJ whole genome shotgun (WGS) entry which is preliminary data.</text>
</comment>
<dbReference type="RefSeq" id="WP_006947622.1">
    <property type="nucleotide sequence ID" value="NZ_BAJI01000026.1"/>
</dbReference>
<evidence type="ECO:0000313" key="5">
    <source>
        <dbReference type="EMBL" id="EFM03044.1"/>
    </source>
</evidence>
<sequence length="842" mass="95449">MQNKLKWALLALFFAPPALAQTVKPQKQLNPIGDESAFTFTDAQLGENDDMSQNVTILNSNNNLYASRVGFLFSPVRFRYRAFNQRYNDVYVNGALLNDMETGQFRFSQVGGLNQQMRDVDFLLPFEGGSFGMSGMAGSNNYDFRAGKQPTGHRAAVSAVNRNYTLRGVYSFGSGLSNRGWAFSGGVTYRWAKEGYVEGTFYNAFSYFLGIQKVWKNGHALSFTTWGNPTERGTQGAATDESYWIANDRQYNPYWGYQNGKKRNSRVVTEYAPSALLTWDWDINNDMKLVTTLTGKYSMYKSTKLNYNNTDNPQPDYYKMLPSNFYDVWDATNTIGRTEQALADWNKAFHFLSSSKANRQVNWDRLYEANRRVSTQGADAMYFIQAKHNDALTLTLASTLNKRLKKNAYWNLGIVLGTNSGRHYQTLEDLLGASTLHNLNYYAIGTYTANAAQVQYDWRRPNAVVREGDKFGYDYFLLVNKGYLWTTYAKTLNRFHTMVSARIGSTSIQREGKMCNGLYLNNSYGKSKAAWFGDAGAKAALTYNAGRGHTLFIGLGYQWNAPQASVAFVAPEMNNDFVTHLKNERVLSSEAGYQYQNAWLHANLNAYYSRMNHVTEWQNFYFDDINSFSYVSLSGIEKEHYGVEVGAKVKLTSFLDLNLLGTWNEGKYANNADVNYINSTQGTYNTDVLMNKGMRESGTPLTAGNIGLSYHQSGWYIDLNANYYDRIYLSYSPYYRYKSILDRLGSIDENGQYIVSPQDKGHGGFMLDGSIGKNIRMKRGSLSINLMVVNLLNNQNIVTGGYEQSRSDYTASGNARSYKFSRNPKKFYAFGTNGMLNISYRF</sequence>
<feature type="signal peptide" evidence="4">
    <location>
        <begin position="1"/>
        <end position="20"/>
    </location>
</feature>
<dbReference type="BioCyc" id="PMAR862515-HMP:GMOO-31-MONOMER"/>
<dbReference type="eggNOG" id="COG4772">
    <property type="taxonomic scope" value="Bacteria"/>
</dbReference>
<gene>
    <name evidence="5" type="ORF">HMPREF0658_0030</name>
</gene>
<dbReference type="OrthoDB" id="1453181at2"/>
<protein>
    <submittedName>
        <fullName evidence="5">Uncharacterized protein</fullName>
    </submittedName>
</protein>
<evidence type="ECO:0000256" key="1">
    <source>
        <dbReference type="ARBA" id="ARBA00004442"/>
    </source>
</evidence>
<comment type="subcellular location">
    <subcellularLocation>
        <location evidence="1">Cell outer membrane</location>
    </subcellularLocation>
</comment>
<keyword evidence="6" id="KW-1185">Reference proteome</keyword>
<reference evidence="5" key="1">
    <citation type="submission" date="2010-07" db="EMBL/GenBank/DDBJ databases">
        <authorList>
            <person name="Muzny D."/>
            <person name="Qin X."/>
            <person name="Deng J."/>
            <person name="Jiang H."/>
            <person name="Liu Y."/>
            <person name="Qu J."/>
            <person name="Song X.-Z."/>
            <person name="Zhang L."/>
            <person name="Thornton R."/>
            <person name="Coyle M."/>
            <person name="Francisco L."/>
            <person name="Jackson L."/>
            <person name="Javaid M."/>
            <person name="Korchina V."/>
            <person name="Kovar C."/>
            <person name="Mata R."/>
            <person name="Mathew T."/>
            <person name="Ngo R."/>
            <person name="Nguyen L."/>
            <person name="Nguyen N."/>
            <person name="Okwuonu G."/>
            <person name="Ongeri F."/>
            <person name="Pham C."/>
            <person name="Simmons D."/>
            <person name="Wilczek-Boney K."/>
            <person name="Hale W."/>
            <person name="Jakkamsetti A."/>
            <person name="Pham P."/>
            <person name="Ruth R."/>
            <person name="San Lucas F."/>
            <person name="Warren J."/>
            <person name="Zhang J."/>
            <person name="Zhao Z."/>
            <person name="Zhou C."/>
            <person name="Zhu D."/>
            <person name="Lee S."/>
            <person name="Bess C."/>
            <person name="Blankenburg K."/>
            <person name="Forbes L."/>
            <person name="Fu Q."/>
            <person name="Gubbala S."/>
            <person name="Hirani K."/>
            <person name="Jayaseelan J.C."/>
            <person name="Lara F."/>
            <person name="Munidasa M."/>
            <person name="Palculict T."/>
            <person name="Patil S."/>
            <person name="Pu L.-L."/>
            <person name="Saada N."/>
            <person name="Tang L."/>
            <person name="Weissenberger G."/>
            <person name="Zhu Y."/>
            <person name="Hemphill L."/>
            <person name="Shang Y."/>
            <person name="Youmans B."/>
            <person name="Ayvaz T."/>
            <person name="Ross M."/>
            <person name="Santibanez J."/>
            <person name="Aqrawi P."/>
            <person name="Gross S."/>
            <person name="Joshi V."/>
            <person name="Fowler G."/>
            <person name="Nazareth L."/>
            <person name="Reid J."/>
            <person name="Worley K."/>
            <person name="Petrosino J."/>
            <person name="Highlander S."/>
            <person name="Gibbs R."/>
        </authorList>
    </citation>
    <scope>NUCLEOTIDE SEQUENCE [LARGE SCALE GENOMIC DNA]</scope>
    <source>
        <strain evidence="5">DSM 16973</strain>
    </source>
</reference>
<keyword evidence="2" id="KW-0472">Membrane</keyword>
<keyword evidence="3" id="KW-0998">Cell outer membrane</keyword>
<organism evidence="5 6">
    <name type="scientific">Hoylesella marshii DSM 16973 = JCM 13450</name>
    <dbReference type="NCBI Taxonomy" id="862515"/>
    <lineage>
        <taxon>Bacteria</taxon>
        <taxon>Pseudomonadati</taxon>
        <taxon>Bacteroidota</taxon>
        <taxon>Bacteroidia</taxon>
        <taxon>Bacteroidales</taxon>
        <taxon>Prevotellaceae</taxon>
        <taxon>Hoylesella</taxon>
    </lineage>
</organism>
<evidence type="ECO:0000256" key="3">
    <source>
        <dbReference type="ARBA" id="ARBA00023237"/>
    </source>
</evidence>
<accession>E0NPC9</accession>
<dbReference type="AlphaFoldDB" id="E0NPC9"/>
<dbReference type="InterPro" id="IPR036942">
    <property type="entry name" value="Beta-barrel_TonB_sf"/>
</dbReference>